<reference evidence="1 2" key="1">
    <citation type="submission" date="2020-08" db="EMBL/GenBank/DDBJ databases">
        <title>Genomic Encyclopedia of Type Strains, Phase IV (KMG-IV): sequencing the most valuable type-strain genomes for metagenomic binning, comparative biology and taxonomic classification.</title>
        <authorList>
            <person name="Goeker M."/>
        </authorList>
    </citation>
    <scope>NUCLEOTIDE SEQUENCE [LARGE SCALE GENOMIC DNA]</scope>
    <source>
        <strain evidence="1 2">DSM 17455</strain>
    </source>
</reference>
<dbReference type="Proteomes" id="UP000587524">
    <property type="component" value="Unassembled WGS sequence"/>
</dbReference>
<dbReference type="EMBL" id="JACJHZ010000035">
    <property type="protein sequence ID" value="MBA9023556.1"/>
    <property type="molecule type" value="Genomic_DNA"/>
</dbReference>
<dbReference type="RefSeq" id="WP_067961849.1">
    <property type="nucleotide sequence ID" value="NZ_JACJHY010000035.1"/>
</dbReference>
<comment type="caution">
    <text evidence="1">The sequence shown here is derived from an EMBL/GenBank/DDBJ whole genome shotgun (WGS) entry which is preliminary data.</text>
</comment>
<proteinExistence type="predicted"/>
<organism evidence="1 2">
    <name type="scientific">Aminobacter ciceronei</name>
    <dbReference type="NCBI Taxonomy" id="150723"/>
    <lineage>
        <taxon>Bacteria</taxon>
        <taxon>Pseudomonadati</taxon>
        <taxon>Pseudomonadota</taxon>
        <taxon>Alphaproteobacteria</taxon>
        <taxon>Hyphomicrobiales</taxon>
        <taxon>Phyllobacteriaceae</taxon>
        <taxon>Aminobacter</taxon>
    </lineage>
</organism>
<keyword evidence="2" id="KW-1185">Reference proteome</keyword>
<gene>
    <name evidence="1" type="ORF">HNQ97_005581</name>
</gene>
<evidence type="ECO:0000313" key="1">
    <source>
        <dbReference type="EMBL" id="MBA9023556.1"/>
    </source>
</evidence>
<protein>
    <submittedName>
        <fullName evidence="1">Uncharacterized protein</fullName>
    </submittedName>
</protein>
<sequence length="133" mass="14946">MPRKFATKEDWLVACANTVELLGSMSPSEFYNKETMEYHSTARSAVVRLANGLADAGDFGAFLQREDQTTRRLPSTPEALRGMALSDMHFRLICTFADERWMPGFLARAFNDGVLIPALEQLSANIDHFTLQE</sequence>
<evidence type="ECO:0000313" key="2">
    <source>
        <dbReference type="Proteomes" id="UP000587524"/>
    </source>
</evidence>
<name>A0ABR6CFR9_9HYPH</name>
<accession>A0ABR6CFR9</accession>